<dbReference type="InterPro" id="IPR006503">
    <property type="entry name" value="Nase-assoc"/>
</dbReference>
<keyword evidence="4" id="KW-1185">Reference proteome</keyword>
<dbReference type="NCBIfam" id="TIGR01616">
    <property type="entry name" value="nitro_assoc"/>
    <property type="match status" value="1"/>
</dbReference>
<evidence type="ECO:0000256" key="1">
    <source>
        <dbReference type="ARBA" id="ARBA00007198"/>
    </source>
</evidence>
<dbReference type="EMBL" id="CP035467">
    <property type="protein sequence ID" value="QCW83794.1"/>
    <property type="molecule type" value="Genomic_DNA"/>
</dbReference>
<reference evidence="4" key="1">
    <citation type="journal article" date="2019" name="J. Bacteriol.">
        <title>A Mutagenic Screen Identifies a TonB-Dependent Receptor Required for the Lanthanide Metal Switch in the Type I Methanotroph 'Methylotuvimicrobium buryatense' 5GB1C.</title>
        <authorList>
            <person name="Groom J.D."/>
            <person name="Ford S.M."/>
            <person name="Pesesky M.W."/>
            <person name="Lidstrom M.E."/>
        </authorList>
    </citation>
    <scope>NUCLEOTIDE SEQUENCE [LARGE SCALE GENOMIC DNA]</scope>
    <source>
        <strain evidence="4">5GB1C</strain>
    </source>
</reference>
<evidence type="ECO:0000313" key="4">
    <source>
        <dbReference type="Proteomes" id="UP000305881"/>
    </source>
</evidence>
<dbReference type="PROSITE" id="PS51353">
    <property type="entry name" value="ARSC"/>
    <property type="match status" value="1"/>
</dbReference>
<proteinExistence type="inferred from homology"/>
<organism evidence="3 4">
    <name type="scientific">Methylotuvimicrobium buryatense</name>
    <name type="common">Methylomicrobium buryatense</name>
    <dbReference type="NCBI Taxonomy" id="95641"/>
    <lineage>
        <taxon>Bacteria</taxon>
        <taxon>Pseudomonadati</taxon>
        <taxon>Pseudomonadota</taxon>
        <taxon>Gammaproteobacteria</taxon>
        <taxon>Methylococcales</taxon>
        <taxon>Methylococcaceae</taxon>
        <taxon>Methylotuvimicrobium</taxon>
    </lineage>
</organism>
<comment type="similarity">
    <text evidence="1 2">Belongs to the ArsC family.</text>
</comment>
<sequence>MALINFYEKPGCLNNVRQKQLLVRAGHMLIVHDLLSQSWADEPEKLLSFFRNKPVFDWFNPSAPKIKQGLLNPNSMTELEAISAMVDDPILIRRPLLESGGIRIAGFDPVLIDTWIGLTPGSAERDWETCNRSETSTRCKP</sequence>
<dbReference type="STRING" id="675511.GCA_000341735_04004"/>
<protein>
    <submittedName>
        <fullName evidence="3">Nitrogenase-associated protein</fullName>
    </submittedName>
</protein>
<evidence type="ECO:0000313" key="3">
    <source>
        <dbReference type="EMBL" id="QCW83794.1"/>
    </source>
</evidence>
<dbReference type="Proteomes" id="UP000305881">
    <property type="component" value="Chromosome"/>
</dbReference>
<evidence type="ECO:0000256" key="2">
    <source>
        <dbReference type="PROSITE-ProRule" id="PRU01282"/>
    </source>
</evidence>
<name>A0A4P9UQR8_METBY</name>
<dbReference type="InterPro" id="IPR006660">
    <property type="entry name" value="Arsenate_reductase-like"/>
</dbReference>
<dbReference type="Pfam" id="PF03960">
    <property type="entry name" value="ArsC"/>
    <property type="match status" value="1"/>
</dbReference>
<dbReference type="KEGG" id="mbur:EQU24_17225"/>
<dbReference type="OrthoDB" id="5432555at2"/>
<dbReference type="SUPFAM" id="SSF52833">
    <property type="entry name" value="Thioredoxin-like"/>
    <property type="match status" value="1"/>
</dbReference>
<dbReference type="AlphaFoldDB" id="A0A4P9UQR8"/>
<dbReference type="RefSeq" id="WP_026130353.1">
    <property type="nucleotide sequence ID" value="NZ_CP035467.1"/>
</dbReference>
<dbReference type="Gene3D" id="3.40.30.10">
    <property type="entry name" value="Glutaredoxin"/>
    <property type="match status" value="1"/>
</dbReference>
<gene>
    <name evidence="3" type="ORF">EQU24_17225</name>
</gene>
<dbReference type="InterPro" id="IPR036249">
    <property type="entry name" value="Thioredoxin-like_sf"/>
</dbReference>
<accession>A0A4P9UQR8</accession>